<sequence>MKYGIDIGHNCNPDIGARGIRQEDHLTMEVGTRVISKLKSLGHQVINCKPSRASSVGNSLQQRCNIANFNRVDVFVSIHFNSFNRQANGTEIFTGSDTGRRIAQPVLDNIVKLGFFNRGVKSGLHLYVVKNTNMPAILVECCFCDAQQDMNRYNPDSLSDAIVRGLTGQTAPNPDEAEKKTILELQKALNRLKIRDDNSKPLVEDGIIGNATRSATRNFQRLVGITENGMAGPTTWQAIEQILAKPVLRANHAAGTTVKYLQHQLKVVVDGVYGVVTATAVQVFQRQEGLTADGIVGPKTWDKLFS</sequence>
<dbReference type="InterPro" id="IPR002477">
    <property type="entry name" value="Peptidoglycan-bd-like"/>
</dbReference>
<proteinExistence type="predicted"/>
<evidence type="ECO:0000259" key="1">
    <source>
        <dbReference type="SMART" id="SM00646"/>
    </source>
</evidence>
<dbReference type="GO" id="GO:0009253">
    <property type="term" value="P:peptidoglycan catabolic process"/>
    <property type="evidence" value="ECO:0007669"/>
    <property type="project" value="InterPro"/>
</dbReference>
<dbReference type="RefSeq" id="WP_015181954.1">
    <property type="nucleotide sequence ID" value="NC_019738.1"/>
</dbReference>
<dbReference type="AlphaFoldDB" id="K9WE42"/>
<dbReference type="GO" id="GO:0008745">
    <property type="term" value="F:N-acetylmuramoyl-L-alanine amidase activity"/>
    <property type="evidence" value="ECO:0007669"/>
    <property type="project" value="InterPro"/>
</dbReference>
<dbReference type="PANTHER" id="PTHR30032:SF1">
    <property type="entry name" value="N-ACETYLMURAMOYL-L-ALANINE AMIDASE LYTC"/>
    <property type="match status" value="1"/>
</dbReference>
<name>K9WE42_9CYAN</name>
<dbReference type="PANTHER" id="PTHR30032">
    <property type="entry name" value="N-ACETYLMURAMOYL-L-ALANINE AMIDASE-RELATED"/>
    <property type="match status" value="1"/>
</dbReference>
<accession>K9WE42</accession>
<gene>
    <name evidence="2" type="ORF">Mic7113_1953</name>
</gene>
<dbReference type="SUPFAM" id="SSF53187">
    <property type="entry name" value="Zn-dependent exopeptidases"/>
    <property type="match status" value="1"/>
</dbReference>
<feature type="domain" description="MurNAc-LAA" evidence="1">
    <location>
        <begin position="64"/>
        <end position="167"/>
    </location>
</feature>
<dbReference type="KEGG" id="mic:Mic7113_1953"/>
<keyword evidence="3" id="KW-1185">Reference proteome</keyword>
<dbReference type="eggNOG" id="COG3409">
    <property type="taxonomic scope" value="Bacteria"/>
</dbReference>
<dbReference type="STRING" id="1173027.Mic7113_1953"/>
<dbReference type="CDD" id="cd02696">
    <property type="entry name" value="MurNAc-LAA"/>
    <property type="match status" value="1"/>
</dbReference>
<dbReference type="PATRIC" id="fig|1173027.3.peg.2164"/>
<evidence type="ECO:0000313" key="3">
    <source>
        <dbReference type="Proteomes" id="UP000010471"/>
    </source>
</evidence>
<dbReference type="EMBL" id="CP003630">
    <property type="protein sequence ID" value="AFZ17802.1"/>
    <property type="molecule type" value="Genomic_DNA"/>
</dbReference>
<dbReference type="SUPFAM" id="SSF47090">
    <property type="entry name" value="PGBD-like"/>
    <property type="match status" value="2"/>
</dbReference>
<dbReference type="eggNOG" id="COG0860">
    <property type="taxonomic scope" value="Bacteria"/>
</dbReference>
<dbReference type="OrthoDB" id="9763643at2"/>
<dbReference type="SMART" id="SM00646">
    <property type="entry name" value="Ami_3"/>
    <property type="match status" value="1"/>
</dbReference>
<dbReference type="Proteomes" id="UP000010471">
    <property type="component" value="Chromosome"/>
</dbReference>
<dbReference type="InterPro" id="IPR002508">
    <property type="entry name" value="MurNAc-LAA_cat"/>
</dbReference>
<protein>
    <submittedName>
        <fullName evidence="2">N-acetylmuramoyl-L-alanine amidase</fullName>
    </submittedName>
</protein>
<dbReference type="Pfam" id="PF01520">
    <property type="entry name" value="Amidase_3"/>
    <property type="match status" value="1"/>
</dbReference>
<dbReference type="InterPro" id="IPR036366">
    <property type="entry name" value="PGBDSf"/>
</dbReference>
<dbReference type="Gene3D" id="3.40.630.40">
    <property type="entry name" value="Zn-dependent exopeptidases"/>
    <property type="match status" value="1"/>
</dbReference>
<dbReference type="Gene3D" id="1.10.101.10">
    <property type="entry name" value="PGBD-like superfamily/PGBD"/>
    <property type="match status" value="2"/>
</dbReference>
<organism evidence="2 3">
    <name type="scientific">Allocoleopsis franciscana PCC 7113</name>
    <dbReference type="NCBI Taxonomy" id="1173027"/>
    <lineage>
        <taxon>Bacteria</taxon>
        <taxon>Bacillati</taxon>
        <taxon>Cyanobacteriota</taxon>
        <taxon>Cyanophyceae</taxon>
        <taxon>Coleofasciculales</taxon>
        <taxon>Coleofasciculaceae</taxon>
        <taxon>Allocoleopsis</taxon>
        <taxon>Allocoleopsis franciscana</taxon>
    </lineage>
</organism>
<dbReference type="HOGENOM" id="CLU_080673_0_0_3"/>
<evidence type="ECO:0000313" key="2">
    <source>
        <dbReference type="EMBL" id="AFZ17802.1"/>
    </source>
</evidence>
<reference evidence="2 3" key="1">
    <citation type="submission" date="2012-06" db="EMBL/GenBank/DDBJ databases">
        <title>Finished chromosome of genome of Microcoleus sp. PCC 7113.</title>
        <authorList>
            <consortium name="US DOE Joint Genome Institute"/>
            <person name="Gugger M."/>
            <person name="Coursin T."/>
            <person name="Rippka R."/>
            <person name="Tandeau De Marsac N."/>
            <person name="Huntemann M."/>
            <person name="Wei C.-L."/>
            <person name="Han J."/>
            <person name="Detter J.C."/>
            <person name="Han C."/>
            <person name="Tapia R."/>
            <person name="Chen A."/>
            <person name="Kyrpides N."/>
            <person name="Mavromatis K."/>
            <person name="Markowitz V."/>
            <person name="Szeto E."/>
            <person name="Ivanova N."/>
            <person name="Pagani I."/>
            <person name="Pati A."/>
            <person name="Goodwin L."/>
            <person name="Nordberg H.P."/>
            <person name="Cantor M.N."/>
            <person name="Hua S.X."/>
            <person name="Woyke T."/>
            <person name="Kerfeld C.A."/>
        </authorList>
    </citation>
    <scope>NUCLEOTIDE SEQUENCE [LARGE SCALE GENOMIC DNA]</scope>
    <source>
        <strain evidence="2 3">PCC 7113</strain>
    </source>
</reference>
<dbReference type="InterPro" id="IPR036365">
    <property type="entry name" value="PGBD-like_sf"/>
</dbReference>
<dbReference type="Pfam" id="PF01471">
    <property type="entry name" value="PG_binding_1"/>
    <property type="match status" value="2"/>
</dbReference>
<dbReference type="InterPro" id="IPR051922">
    <property type="entry name" value="Bact_Sporulation_Assoc"/>
</dbReference>